<dbReference type="SUPFAM" id="SSF48208">
    <property type="entry name" value="Six-hairpin glycosidases"/>
    <property type="match status" value="1"/>
</dbReference>
<dbReference type="Pfam" id="PF20736">
    <property type="entry name" value="Glyco_hydro127M"/>
    <property type="match status" value="1"/>
</dbReference>
<proteinExistence type="predicted"/>
<dbReference type="Gene3D" id="1.50.10.20">
    <property type="match status" value="1"/>
</dbReference>
<sequence>MNYRVLLLGLCAWGSLPVLGQESRVEDIRIGGFVGGRIHTCIEQRVKSQDVEHLVEPFRHRGETSLWQSEFFGKWLLGAISSYEYCKDPALLEQIKTGVRSFMQTQTPEGYIGNYSPEARLTNWDIWGRKYSALALVAYYRLTGDKAALQTAMRSVDYLMKQLHEQHIDIARTGNYFGMASCSILEPVVYLYDITRERRYLDFAKSIVAGIEREGSSQLIAKALKDVPVSQRSAYPASWWSFENGQKAYEMMSCYEGLIELGRVLDDPLYKEAAERTAESIRRDEINIAGSGAAFECWYGGKDKQTLPAYHTMETCVTFTYMQFCRRLWRDTGNPLYVEEFERTMYNALFASMKHDGGQISKYSPLEGRRQPGEEQCGMHINCCNANGPRGFALIPKMAVATKEDGVFLNLYVPMEATVKTGRKNAVALKVETGYPVNGKVSIGVEPQRDERFKLSLRIPSQVDGAKAFVNGQEQEVLHRGGYLCLDRMWKRGDEVTLEFDLQTKVVESHNHQAVVRGPLVFARDSRFDDGDVDECAVIQSDERGVVQAAVHENMSGSFAWITLEVPAVLGTDLEDAANKTARPVRFCDFASSGNDWAPKGRYKVWIPQTLHMMTEPYRKY</sequence>
<evidence type="ECO:0000259" key="2">
    <source>
        <dbReference type="Pfam" id="PF20736"/>
    </source>
</evidence>
<protein>
    <submittedName>
        <fullName evidence="3">Uncharacterized protein conserved in bacteria</fullName>
    </submittedName>
</protein>
<dbReference type="PANTHER" id="PTHR43465:SF2">
    <property type="entry name" value="DUF1680 DOMAIN PROTEIN (AFU_ORTHOLOGUE AFUA_1G08910)"/>
    <property type="match status" value="1"/>
</dbReference>
<evidence type="ECO:0000313" key="3">
    <source>
        <dbReference type="EMBL" id="CUP02534.1"/>
    </source>
</evidence>
<dbReference type="InterPro" id="IPR012878">
    <property type="entry name" value="Beta-AFase-like_GH127_cat"/>
</dbReference>
<dbReference type="GO" id="GO:0005975">
    <property type="term" value="P:carbohydrate metabolic process"/>
    <property type="evidence" value="ECO:0007669"/>
    <property type="project" value="InterPro"/>
</dbReference>
<evidence type="ECO:0000313" key="4">
    <source>
        <dbReference type="Proteomes" id="UP000095419"/>
    </source>
</evidence>
<evidence type="ECO:0000259" key="1">
    <source>
        <dbReference type="Pfam" id="PF07944"/>
    </source>
</evidence>
<dbReference type="EMBL" id="CYZF01000008">
    <property type="protein sequence ID" value="CUP02534.1"/>
    <property type="molecule type" value="Genomic_DNA"/>
</dbReference>
<feature type="domain" description="Non-reducing end beta-L-arabinofuranosidase-like GH127 middle" evidence="2">
    <location>
        <begin position="407"/>
        <end position="501"/>
    </location>
</feature>
<dbReference type="Pfam" id="PF07944">
    <property type="entry name" value="Beta-AFase-like_GH127_cat"/>
    <property type="match status" value="1"/>
</dbReference>
<gene>
    <name evidence="3" type="ORF">ERS417307_02993</name>
</gene>
<dbReference type="PANTHER" id="PTHR43465">
    <property type="entry name" value="DUF1680 DOMAIN PROTEIN (AFU_ORTHOLOGUE AFUA_1G08910)"/>
    <property type="match status" value="1"/>
</dbReference>
<dbReference type="RefSeq" id="WP_057089106.1">
    <property type="nucleotide sequence ID" value="NZ_CYZF01000008.1"/>
</dbReference>
<reference evidence="3 4" key="1">
    <citation type="submission" date="2015-09" db="EMBL/GenBank/DDBJ databases">
        <authorList>
            <consortium name="Pathogen Informatics"/>
        </authorList>
    </citation>
    <scope>NUCLEOTIDE SEQUENCE [LARGE SCALE GENOMIC DNA]</scope>
    <source>
        <strain evidence="3 4">2789STDY5608791</strain>
    </source>
</reference>
<dbReference type="AlphaFoldDB" id="A0A174JS00"/>
<name>A0A174JS00_BACUN</name>
<dbReference type="InterPro" id="IPR008928">
    <property type="entry name" value="6-hairpin_glycosidase_sf"/>
</dbReference>
<dbReference type="InterPro" id="IPR049174">
    <property type="entry name" value="Beta-AFase-like"/>
</dbReference>
<organism evidence="3 4">
    <name type="scientific">Bacteroides uniformis</name>
    <dbReference type="NCBI Taxonomy" id="820"/>
    <lineage>
        <taxon>Bacteria</taxon>
        <taxon>Pseudomonadati</taxon>
        <taxon>Bacteroidota</taxon>
        <taxon>Bacteroidia</taxon>
        <taxon>Bacteroidales</taxon>
        <taxon>Bacteroidaceae</taxon>
        <taxon>Bacteroides</taxon>
    </lineage>
</organism>
<feature type="domain" description="Non-reducing end beta-L-arabinofuranosidase-like GH127 catalytic" evidence="1">
    <location>
        <begin position="62"/>
        <end position="393"/>
    </location>
</feature>
<dbReference type="InterPro" id="IPR049046">
    <property type="entry name" value="Beta-AFase-like_GH127_middle"/>
</dbReference>
<dbReference type="Proteomes" id="UP000095419">
    <property type="component" value="Unassembled WGS sequence"/>
</dbReference>
<accession>A0A174JS00</accession>